<evidence type="ECO:0000313" key="1">
    <source>
        <dbReference type="EMBL" id="KAH6928214.1"/>
    </source>
</evidence>
<keyword evidence="2" id="KW-1185">Reference proteome</keyword>
<organism evidence="1 2">
    <name type="scientific">Hyalomma asiaticum</name>
    <name type="common">Tick</name>
    <dbReference type="NCBI Taxonomy" id="266040"/>
    <lineage>
        <taxon>Eukaryota</taxon>
        <taxon>Metazoa</taxon>
        <taxon>Ecdysozoa</taxon>
        <taxon>Arthropoda</taxon>
        <taxon>Chelicerata</taxon>
        <taxon>Arachnida</taxon>
        <taxon>Acari</taxon>
        <taxon>Parasitiformes</taxon>
        <taxon>Ixodida</taxon>
        <taxon>Ixodoidea</taxon>
        <taxon>Ixodidae</taxon>
        <taxon>Hyalomminae</taxon>
        <taxon>Hyalomma</taxon>
    </lineage>
</organism>
<gene>
    <name evidence="1" type="ORF">HPB50_012590</name>
</gene>
<dbReference type="Proteomes" id="UP000821845">
    <property type="component" value="Chromosome 6"/>
</dbReference>
<sequence>MAATGGGATTLPAERQALPRRTNTVGEDAALLFRDSVPSTAGCGSHSPAVLELAAKNREPPRRTPPRQIVATPLASLTLVARRELVAAAVKCCVAWTSVGRILLPCP</sequence>
<proteinExistence type="predicted"/>
<dbReference type="EMBL" id="CM023486">
    <property type="protein sequence ID" value="KAH6928214.1"/>
    <property type="molecule type" value="Genomic_DNA"/>
</dbReference>
<name>A0ACB7S2S1_HYAAI</name>
<protein>
    <submittedName>
        <fullName evidence="1">Uncharacterized protein</fullName>
    </submittedName>
</protein>
<reference evidence="1" key="1">
    <citation type="submission" date="2020-05" db="EMBL/GenBank/DDBJ databases">
        <title>Large-scale comparative analyses of tick genomes elucidate their genetic diversity and vector capacities.</title>
        <authorList>
            <person name="Jia N."/>
            <person name="Wang J."/>
            <person name="Shi W."/>
            <person name="Du L."/>
            <person name="Sun Y."/>
            <person name="Zhan W."/>
            <person name="Jiang J."/>
            <person name="Wang Q."/>
            <person name="Zhang B."/>
            <person name="Ji P."/>
            <person name="Sakyi L.B."/>
            <person name="Cui X."/>
            <person name="Yuan T."/>
            <person name="Jiang B."/>
            <person name="Yang W."/>
            <person name="Lam T.T.-Y."/>
            <person name="Chang Q."/>
            <person name="Ding S."/>
            <person name="Wang X."/>
            <person name="Zhu J."/>
            <person name="Ruan X."/>
            <person name="Zhao L."/>
            <person name="Wei J."/>
            <person name="Que T."/>
            <person name="Du C."/>
            <person name="Cheng J."/>
            <person name="Dai P."/>
            <person name="Han X."/>
            <person name="Huang E."/>
            <person name="Gao Y."/>
            <person name="Liu J."/>
            <person name="Shao H."/>
            <person name="Ye R."/>
            <person name="Li L."/>
            <person name="Wei W."/>
            <person name="Wang X."/>
            <person name="Wang C."/>
            <person name="Yang T."/>
            <person name="Huo Q."/>
            <person name="Li W."/>
            <person name="Guo W."/>
            <person name="Chen H."/>
            <person name="Zhou L."/>
            <person name="Ni X."/>
            <person name="Tian J."/>
            <person name="Zhou Y."/>
            <person name="Sheng Y."/>
            <person name="Liu T."/>
            <person name="Pan Y."/>
            <person name="Xia L."/>
            <person name="Li J."/>
            <person name="Zhao F."/>
            <person name="Cao W."/>
        </authorList>
    </citation>
    <scope>NUCLEOTIDE SEQUENCE</scope>
    <source>
        <strain evidence="1">Hyas-2018</strain>
    </source>
</reference>
<evidence type="ECO:0000313" key="2">
    <source>
        <dbReference type="Proteomes" id="UP000821845"/>
    </source>
</evidence>
<comment type="caution">
    <text evidence="1">The sequence shown here is derived from an EMBL/GenBank/DDBJ whole genome shotgun (WGS) entry which is preliminary data.</text>
</comment>
<accession>A0ACB7S2S1</accession>